<gene>
    <name evidence="2" type="ORF">LCPAC102_00220</name>
</gene>
<dbReference type="SUPFAM" id="SSF81901">
    <property type="entry name" value="HCP-like"/>
    <property type="match status" value="1"/>
</dbReference>
<name>A0A481Z2V2_9VIRU</name>
<dbReference type="Gene3D" id="1.25.40.10">
    <property type="entry name" value="Tetratricopeptide repeat domain"/>
    <property type="match status" value="1"/>
</dbReference>
<dbReference type="PANTHER" id="PTHR43630:SF2">
    <property type="entry name" value="GLYCOSYLTRANSFERASE"/>
    <property type="match status" value="1"/>
</dbReference>
<keyword evidence="2" id="KW-0808">Transferase</keyword>
<reference evidence="2" key="1">
    <citation type="journal article" date="2019" name="MBio">
        <title>Virus Genomes from Deep Sea Sediments Expand the Ocean Megavirome and Support Independent Origins of Viral Gigantism.</title>
        <authorList>
            <person name="Backstrom D."/>
            <person name="Yutin N."/>
            <person name="Jorgensen S.L."/>
            <person name="Dharamshi J."/>
            <person name="Homa F."/>
            <person name="Zaremba-Niedwiedzka K."/>
            <person name="Spang A."/>
            <person name="Wolf Y.I."/>
            <person name="Koonin E.V."/>
            <person name="Ettema T.J."/>
        </authorList>
    </citation>
    <scope>NUCLEOTIDE SEQUENCE</scope>
</reference>
<dbReference type="InterPro" id="IPR029044">
    <property type="entry name" value="Nucleotide-diphossugar_trans"/>
</dbReference>
<dbReference type="InterPro" id="IPR011990">
    <property type="entry name" value="TPR-like_helical_dom_sf"/>
</dbReference>
<protein>
    <submittedName>
        <fullName evidence="2">Glycosyl transferase family 2</fullName>
    </submittedName>
</protein>
<dbReference type="GO" id="GO:0016740">
    <property type="term" value="F:transferase activity"/>
    <property type="evidence" value="ECO:0007669"/>
    <property type="project" value="UniProtKB-KW"/>
</dbReference>
<evidence type="ECO:0000259" key="1">
    <source>
        <dbReference type="Pfam" id="PF00535"/>
    </source>
</evidence>
<evidence type="ECO:0000313" key="2">
    <source>
        <dbReference type="EMBL" id="QBK90112.1"/>
    </source>
</evidence>
<accession>A0A481Z2V2</accession>
<dbReference type="InterPro" id="IPR001173">
    <property type="entry name" value="Glyco_trans_2-like"/>
</dbReference>
<proteinExistence type="predicted"/>
<dbReference type="EMBL" id="MK500465">
    <property type="protein sequence ID" value="QBK90112.1"/>
    <property type="molecule type" value="Genomic_DNA"/>
</dbReference>
<sequence>MVKICFCAIFKNESKNVYRCLNGVKNVIDYISICDTGSTDNTIELIEQWGNDNNIPTQVHVREFVNFGYNRTLSVNLAKDSFKSADYLLLIDADMVLKINKTWSISKDTLDKSSYMFLQKSDSIEYWNIRLIKANLKWECIGVTHEYWECSNSNINRGKINSLWIDDREDGGCKDDKYDRDKKLLEDALKNEDLKDGLKGRYMFYLAQTYKCLNNYSKSIYWYQKRIDHGGWSEELYYSQLQIGLNCERMKSYERAIGEYLLAWNMRPIRAEPLQHISSLYREQSKHLLSYTFAKIGINIQYPSNDTLFIDYKTYKYLFHKEISICAYYLARDEHDNKIKEKYLTEGRNAASYIISLDTDISHHESKLAHDNIKFYI</sequence>
<dbReference type="Pfam" id="PF00535">
    <property type="entry name" value="Glycos_transf_2"/>
    <property type="match status" value="1"/>
</dbReference>
<dbReference type="SUPFAM" id="SSF53448">
    <property type="entry name" value="Nucleotide-diphospho-sugar transferases"/>
    <property type="match status" value="1"/>
</dbReference>
<dbReference type="Gene3D" id="3.90.550.10">
    <property type="entry name" value="Spore Coat Polysaccharide Biosynthesis Protein SpsA, Chain A"/>
    <property type="match status" value="1"/>
</dbReference>
<dbReference type="PANTHER" id="PTHR43630">
    <property type="entry name" value="POLY-BETA-1,6-N-ACETYL-D-GLUCOSAMINE SYNTHASE"/>
    <property type="match status" value="1"/>
</dbReference>
<organism evidence="2">
    <name type="scientific">Pithovirus LCPAC102</name>
    <dbReference type="NCBI Taxonomy" id="2506587"/>
    <lineage>
        <taxon>Viruses</taxon>
        <taxon>Pithoviruses</taxon>
    </lineage>
</organism>
<feature type="domain" description="Glycosyltransferase 2-like" evidence="1">
    <location>
        <begin position="9"/>
        <end position="98"/>
    </location>
</feature>